<dbReference type="InterPro" id="IPR050300">
    <property type="entry name" value="GDXG_lipolytic_enzyme"/>
</dbReference>
<proteinExistence type="predicted"/>
<evidence type="ECO:0000259" key="2">
    <source>
        <dbReference type="Pfam" id="PF07859"/>
    </source>
</evidence>
<name>A0AAU4K107_9NOCA</name>
<evidence type="ECO:0000256" key="1">
    <source>
        <dbReference type="ARBA" id="ARBA00022801"/>
    </source>
</evidence>
<reference evidence="3 4" key="1">
    <citation type="submission" date="2022-10" db="EMBL/GenBank/DDBJ databases">
        <title>The complete genomes of actinobacterial strains from the NBC collection.</title>
        <authorList>
            <person name="Joergensen T.S."/>
            <person name="Alvarez Arevalo M."/>
            <person name="Sterndorff E.B."/>
            <person name="Faurdal D."/>
            <person name="Vuksanovic O."/>
            <person name="Mourched A.-S."/>
            <person name="Charusanti P."/>
            <person name="Shaw S."/>
            <person name="Blin K."/>
            <person name="Weber T."/>
        </authorList>
    </citation>
    <scope>NUCLEOTIDE SEQUENCE [LARGE SCALE GENOMIC DNA]</scope>
    <source>
        <strain evidence="3 4">NBC_00319</strain>
    </source>
</reference>
<protein>
    <submittedName>
        <fullName evidence="3">Alpha/beta fold hydrolase</fullName>
    </submittedName>
</protein>
<dbReference type="EMBL" id="CP108021">
    <property type="protein sequence ID" value="WUM19751.1"/>
    <property type="molecule type" value="Genomic_DNA"/>
</dbReference>
<feature type="domain" description="Alpha/beta hydrolase fold-3" evidence="2">
    <location>
        <begin position="34"/>
        <end position="212"/>
    </location>
</feature>
<sequence length="237" mass="25072">MSTDVTHRTVSYGDHADQHIAVRTPPADPRWTAVLIHGGYWRSKYRLDLMDPLADALADTGVAVWNIEYRRPDENGWAATTADVAAALDAVEATGPVAVIGHSAGGQLALRVAADTDRPVLGVSLAGVIDLETADERRMGDGAVQNALGHRFDPKAADDVASSPRHRLPLGVTQVVACGTDDDPNLIDISADYVQAATAAGDEVTAVTAPGDHFAIIDPTTRLWAMTLAAIERALPR</sequence>
<keyword evidence="1 3" id="KW-0378">Hydrolase</keyword>
<keyword evidence="4" id="KW-1185">Reference proteome</keyword>
<dbReference type="InterPro" id="IPR029058">
    <property type="entry name" value="AB_hydrolase_fold"/>
</dbReference>
<dbReference type="PANTHER" id="PTHR48081:SF33">
    <property type="entry name" value="KYNURENINE FORMAMIDASE"/>
    <property type="match status" value="1"/>
</dbReference>
<dbReference type="AlphaFoldDB" id="A0AAU4K107"/>
<dbReference type="RefSeq" id="WP_328857204.1">
    <property type="nucleotide sequence ID" value="NZ_CP108021.1"/>
</dbReference>
<dbReference type="Proteomes" id="UP001432128">
    <property type="component" value="Chromosome"/>
</dbReference>
<dbReference type="KEGG" id="whr:OG579_18965"/>
<dbReference type="GO" id="GO:0016787">
    <property type="term" value="F:hydrolase activity"/>
    <property type="evidence" value="ECO:0007669"/>
    <property type="project" value="UniProtKB-KW"/>
</dbReference>
<evidence type="ECO:0000313" key="3">
    <source>
        <dbReference type="EMBL" id="WUM19751.1"/>
    </source>
</evidence>
<gene>
    <name evidence="3" type="ORF">OG579_18965</name>
</gene>
<accession>A0AAU4K107</accession>
<dbReference type="Gene3D" id="3.40.50.1820">
    <property type="entry name" value="alpha/beta hydrolase"/>
    <property type="match status" value="1"/>
</dbReference>
<dbReference type="InterPro" id="IPR013094">
    <property type="entry name" value="AB_hydrolase_3"/>
</dbReference>
<dbReference type="PANTHER" id="PTHR48081">
    <property type="entry name" value="AB HYDROLASE SUPERFAMILY PROTEIN C4A8.06C"/>
    <property type="match status" value="1"/>
</dbReference>
<dbReference type="SUPFAM" id="SSF53474">
    <property type="entry name" value="alpha/beta-Hydrolases"/>
    <property type="match status" value="1"/>
</dbReference>
<evidence type="ECO:0000313" key="4">
    <source>
        <dbReference type="Proteomes" id="UP001432128"/>
    </source>
</evidence>
<organism evidence="3 4">
    <name type="scientific">Williamsia herbipolensis</name>
    <dbReference type="NCBI Taxonomy" id="1603258"/>
    <lineage>
        <taxon>Bacteria</taxon>
        <taxon>Bacillati</taxon>
        <taxon>Actinomycetota</taxon>
        <taxon>Actinomycetes</taxon>
        <taxon>Mycobacteriales</taxon>
        <taxon>Nocardiaceae</taxon>
        <taxon>Williamsia</taxon>
    </lineage>
</organism>
<dbReference type="Pfam" id="PF07859">
    <property type="entry name" value="Abhydrolase_3"/>
    <property type="match status" value="1"/>
</dbReference>